<dbReference type="EMBL" id="SJPX01000003">
    <property type="protein sequence ID" value="TWU51674.1"/>
    <property type="molecule type" value="Genomic_DNA"/>
</dbReference>
<dbReference type="AlphaFoldDB" id="A0A5C6ETG6"/>
<keyword evidence="1" id="KW-1133">Transmembrane helix</keyword>
<comment type="caution">
    <text evidence="2">The sequence shown here is derived from an EMBL/GenBank/DDBJ whole genome shotgun (WGS) entry which is preliminary data.</text>
</comment>
<dbReference type="OrthoDB" id="286753at2"/>
<evidence type="ECO:0000256" key="1">
    <source>
        <dbReference type="SAM" id="Phobius"/>
    </source>
</evidence>
<dbReference type="RefSeq" id="WP_146534978.1">
    <property type="nucleotide sequence ID" value="NZ_SJPX01000003.1"/>
</dbReference>
<sequence length="119" mass="12776">MSESSQDSIAAGIQRLVWLGIANLVVMTVLAASIVFLMLPKLERAVATTERVEARFQSFADDVQPVVGAGAGKAVEAIRKMDADKLSETATESSDATIRALGEKAKRFLERDDPKDANP</sequence>
<evidence type="ECO:0000313" key="2">
    <source>
        <dbReference type="EMBL" id="TWU51674.1"/>
    </source>
</evidence>
<evidence type="ECO:0000313" key="3">
    <source>
        <dbReference type="Proteomes" id="UP000317977"/>
    </source>
</evidence>
<organism evidence="2 3">
    <name type="scientific">Rubripirellula reticaptiva</name>
    <dbReference type="NCBI Taxonomy" id="2528013"/>
    <lineage>
        <taxon>Bacteria</taxon>
        <taxon>Pseudomonadati</taxon>
        <taxon>Planctomycetota</taxon>
        <taxon>Planctomycetia</taxon>
        <taxon>Pirellulales</taxon>
        <taxon>Pirellulaceae</taxon>
        <taxon>Rubripirellula</taxon>
    </lineage>
</organism>
<dbReference type="Proteomes" id="UP000317977">
    <property type="component" value="Unassembled WGS sequence"/>
</dbReference>
<accession>A0A5C6ETG6</accession>
<name>A0A5C6ETG6_9BACT</name>
<proteinExistence type="predicted"/>
<keyword evidence="1" id="KW-0472">Membrane</keyword>
<protein>
    <submittedName>
        <fullName evidence="2">Uncharacterized protein</fullName>
    </submittedName>
</protein>
<reference evidence="2 3" key="1">
    <citation type="submission" date="2019-02" db="EMBL/GenBank/DDBJ databases">
        <title>Deep-cultivation of Planctomycetes and their phenomic and genomic characterization uncovers novel biology.</title>
        <authorList>
            <person name="Wiegand S."/>
            <person name="Jogler M."/>
            <person name="Boedeker C."/>
            <person name="Pinto D."/>
            <person name="Vollmers J."/>
            <person name="Rivas-Marin E."/>
            <person name="Kohn T."/>
            <person name="Peeters S.H."/>
            <person name="Heuer A."/>
            <person name="Rast P."/>
            <person name="Oberbeckmann S."/>
            <person name="Bunk B."/>
            <person name="Jeske O."/>
            <person name="Meyerdierks A."/>
            <person name="Storesund J.E."/>
            <person name="Kallscheuer N."/>
            <person name="Luecker S."/>
            <person name="Lage O.M."/>
            <person name="Pohl T."/>
            <person name="Merkel B.J."/>
            <person name="Hornburger P."/>
            <person name="Mueller R.-W."/>
            <person name="Bruemmer F."/>
            <person name="Labrenz M."/>
            <person name="Spormann A.M."/>
            <person name="Op Den Camp H."/>
            <person name="Overmann J."/>
            <person name="Amann R."/>
            <person name="Jetten M.S.M."/>
            <person name="Mascher T."/>
            <person name="Medema M.H."/>
            <person name="Devos D.P."/>
            <person name="Kaster A.-K."/>
            <person name="Ovreas L."/>
            <person name="Rohde M."/>
            <person name="Galperin M.Y."/>
            <person name="Jogler C."/>
        </authorList>
    </citation>
    <scope>NUCLEOTIDE SEQUENCE [LARGE SCALE GENOMIC DNA]</scope>
    <source>
        <strain evidence="2 3">Poly59</strain>
    </source>
</reference>
<gene>
    <name evidence="2" type="ORF">Poly59_32680</name>
</gene>
<feature type="transmembrane region" description="Helical" evidence="1">
    <location>
        <begin position="16"/>
        <end position="39"/>
    </location>
</feature>
<keyword evidence="3" id="KW-1185">Reference proteome</keyword>
<keyword evidence="1" id="KW-0812">Transmembrane</keyword>